<dbReference type="PANTHER" id="PTHR43655">
    <property type="entry name" value="ATP-DEPENDENT PROTEASE"/>
    <property type="match status" value="1"/>
</dbReference>
<feature type="region of interest" description="Disordered" evidence="16">
    <location>
        <begin position="933"/>
        <end position="1000"/>
    </location>
</feature>
<dbReference type="InterPro" id="IPR027417">
    <property type="entry name" value="P-loop_NTPase"/>
</dbReference>
<dbReference type="InterPro" id="IPR003959">
    <property type="entry name" value="ATPase_AAA_core"/>
</dbReference>
<dbReference type="InterPro" id="IPR011546">
    <property type="entry name" value="Pept_M41_FtsH_extracell"/>
</dbReference>
<keyword evidence="13" id="KW-0482">Metalloprotease</keyword>
<keyword evidence="8" id="KW-0547">Nucleotide-binding</keyword>
<evidence type="ECO:0000259" key="18">
    <source>
        <dbReference type="SMART" id="SM00382"/>
    </source>
</evidence>
<evidence type="ECO:0000256" key="9">
    <source>
        <dbReference type="ARBA" id="ARBA00022801"/>
    </source>
</evidence>
<keyword evidence="10" id="KW-0862">Zinc</keyword>
<reference evidence="19 20" key="1">
    <citation type="journal article" date="2018" name="Genome Biol. Evol.">
        <title>Multiple Roots of Fruiting Body Formation in Amoebozoa.</title>
        <authorList>
            <person name="Hillmann F."/>
            <person name="Forbes G."/>
            <person name="Novohradska S."/>
            <person name="Ferling I."/>
            <person name="Riege K."/>
            <person name="Groth M."/>
            <person name="Westermann M."/>
            <person name="Marz M."/>
            <person name="Spaller T."/>
            <person name="Winckler T."/>
            <person name="Schaap P."/>
            <person name="Glockner G."/>
        </authorList>
    </citation>
    <scope>NUCLEOTIDE SEQUENCE [LARGE SCALE GENOMIC DNA]</scope>
    <source>
        <strain evidence="19 20">Jena</strain>
    </source>
</reference>
<evidence type="ECO:0000256" key="10">
    <source>
        <dbReference type="ARBA" id="ARBA00022833"/>
    </source>
</evidence>
<evidence type="ECO:0000256" key="13">
    <source>
        <dbReference type="ARBA" id="ARBA00023049"/>
    </source>
</evidence>
<dbReference type="Pfam" id="PF05206">
    <property type="entry name" value="TRM13"/>
    <property type="match status" value="1"/>
</dbReference>
<feature type="transmembrane region" description="Helical" evidence="17">
    <location>
        <begin position="306"/>
        <end position="327"/>
    </location>
</feature>
<dbReference type="GO" id="GO:0004222">
    <property type="term" value="F:metalloendopeptidase activity"/>
    <property type="evidence" value="ECO:0007669"/>
    <property type="project" value="InterPro"/>
</dbReference>
<feature type="compositionally biased region" description="Basic and acidic residues" evidence="16">
    <location>
        <begin position="127"/>
        <end position="163"/>
    </location>
</feature>
<dbReference type="Gene3D" id="1.20.58.760">
    <property type="entry name" value="Peptidase M41"/>
    <property type="match status" value="1"/>
</dbReference>
<dbReference type="InterPro" id="IPR050928">
    <property type="entry name" value="ATP-dep_Zn_Metalloprotease"/>
</dbReference>
<feature type="compositionally biased region" description="Acidic residues" evidence="16">
    <location>
        <begin position="946"/>
        <end position="963"/>
    </location>
</feature>
<keyword evidence="9" id="KW-0378">Hydrolase</keyword>
<dbReference type="PROSITE" id="PS00674">
    <property type="entry name" value="AAA"/>
    <property type="match status" value="1"/>
</dbReference>
<dbReference type="FunFam" id="3.40.50.300:FF:000001">
    <property type="entry name" value="ATP-dependent zinc metalloprotease FtsH"/>
    <property type="match status" value="1"/>
</dbReference>
<dbReference type="NCBIfam" id="TIGR01241">
    <property type="entry name" value="FtsH_fam"/>
    <property type="match status" value="1"/>
</dbReference>
<gene>
    <name evidence="19" type="ORF">PROFUN_05767</name>
</gene>
<dbReference type="Proteomes" id="UP000241769">
    <property type="component" value="Unassembled WGS sequence"/>
</dbReference>
<dbReference type="SUPFAM" id="SSF140990">
    <property type="entry name" value="FtsH protease domain-like"/>
    <property type="match status" value="1"/>
</dbReference>
<keyword evidence="7" id="KW-0479">Metal-binding</keyword>
<feature type="transmembrane region" description="Helical" evidence="17">
    <location>
        <begin position="198"/>
        <end position="217"/>
    </location>
</feature>
<feature type="region of interest" description="Disordered" evidence="16">
    <location>
        <begin position="813"/>
        <end position="835"/>
    </location>
</feature>
<keyword evidence="20" id="KW-1185">Reference proteome</keyword>
<dbReference type="InterPro" id="IPR007871">
    <property type="entry name" value="Methyltransferase_TRM13"/>
</dbReference>
<dbReference type="GO" id="GO:0008270">
    <property type="term" value="F:zinc ion binding"/>
    <property type="evidence" value="ECO:0007669"/>
    <property type="project" value="InterPro"/>
</dbReference>
<organism evidence="19 20">
    <name type="scientific">Planoprotostelium fungivorum</name>
    <dbReference type="NCBI Taxonomy" id="1890364"/>
    <lineage>
        <taxon>Eukaryota</taxon>
        <taxon>Amoebozoa</taxon>
        <taxon>Evosea</taxon>
        <taxon>Variosea</taxon>
        <taxon>Cavosteliida</taxon>
        <taxon>Cavosteliaceae</taxon>
        <taxon>Planoprotostelium</taxon>
    </lineage>
</organism>
<dbReference type="FunFam" id="1.10.8.60:FF:000019">
    <property type="entry name" value="AFG3-like AAA ATPase 2"/>
    <property type="match status" value="1"/>
</dbReference>
<feature type="compositionally biased region" description="Basic and acidic residues" evidence="16">
    <location>
        <begin position="964"/>
        <end position="987"/>
    </location>
</feature>
<evidence type="ECO:0000256" key="7">
    <source>
        <dbReference type="ARBA" id="ARBA00022723"/>
    </source>
</evidence>
<dbReference type="GO" id="GO:0005745">
    <property type="term" value="C:m-AAA complex"/>
    <property type="evidence" value="ECO:0007669"/>
    <property type="project" value="TreeGrafter"/>
</dbReference>
<evidence type="ECO:0000256" key="15">
    <source>
        <dbReference type="ARBA" id="ARBA00023136"/>
    </source>
</evidence>
<keyword evidence="14" id="KW-0496">Mitochondrion</keyword>
<feature type="domain" description="AAA+ ATPase" evidence="18">
    <location>
        <begin position="394"/>
        <end position="531"/>
    </location>
</feature>
<sequence length="1287" mass="144989">MHPSFEDELYTTKRHRKTLSQAITKTCTRILLSLDFNLKISTLCESRTKIASREHKEIMWRLQTHSASKLLPVKRTNAILSLNNRVTYNELRLGHFTSTAALPQQYSHINSGMLRINTSLGRRWYSEGKSEANNEQDNKQKEGEGKGKKEEQKKTGGAEESKSGPKMWSFSEARERREKARGRIPFSGGNQSGKWGTWVYLVAGSLGTFIFVSYLMGSNFSPEIDWYTFKNTVLQTGQVEKLTVDTQMNMVRVFIKNGSPRGDFMFTIGDTRLFEKQLEQAQNDLGIDVVDHIPVQYHGRGFGSQLIGASLGALIPLALVFGVFYLVMRRSRAGGRGADMFGFGKSKAKRITKESGLTTKFSEVAGMDESKLEVMEFVDFLKNAPKYKKLGAKIPKGALLVGPPGTGKTLLARATAGEASVPFFSVAGSDFIEMFGGMGSARVRDLFKEARENAPCIVFIDEIDAMGRERSKMGTNDERENTLNQLLVEMDGFDSTSGVVILAGTNRADILDKALLRPGRFDRQILVDLPDIKGRNDIFQIHLKKLKLEETNLSTYSEKLSTLTPGFSGADIANICNEGALYAARRSHPAVTMNDLESAIERVIGGAERQNRIMSPEEKRQVTVAYHEAGHAVTGWYLQHVDPLLKVSIVPRGVAALGYAQYQPKDQNLYSKEELFDRICMTLGGRIAEIIKFGKITTGASDDLDKVTKMAYSQVALYGMNESIGTVSYDGNTGSQYVPEKSYSEATGKLIDEEARKLVLTAFNHTQDLLSNQKENLEKVAQLLLQREVISRDDLTQLLGPRPWADAPTTYDQLTYKQPPVSPTPETTPGEGGIAQPISKMEGSVEYNRTKRREVIKAKKQARDESKHCGMFLPLKNRYCKLPPEGDQLYCTQHKLFRFHCGALMRPSTIFEEDKERHALKCPLLRDQLKQTSQPYFRKGANAGSDLEEETGDREEEKEEENQRDEVEGREEKEKADKRETVEEGEKGFLAPGQRLKREQKPSPFLQLTDHQLQELIDKRGQIETGFDKYVKGHIVDDFRESSACQELPYYQGKKKNLKHAIQESSITQHLRDRQLMEEKEKTVFLEFDNGSHVQAEKTSKNRSEEMKRVSMDIADLDMSQMPDLKDQSVVIVSKHLCGAAADLTVRCAFKENMNIRAVMIANCCHHRCMWSSYVNKRYIMEDIGVPKEQFKLLCAVSSWASAIPFSDLDAAEEEFKAKAPSDTVYGELSPKRKSELGLKSKRILDMGRVLHLREKGYKASLCYYVPKEVTPENCLMIVQRGSLERE</sequence>
<evidence type="ECO:0000256" key="8">
    <source>
        <dbReference type="ARBA" id="ARBA00022741"/>
    </source>
</evidence>
<evidence type="ECO:0000256" key="5">
    <source>
        <dbReference type="ARBA" id="ARBA00022670"/>
    </source>
</evidence>
<name>A0A2P6NPW0_9EUKA</name>
<feature type="region of interest" description="Disordered" evidence="16">
    <location>
        <begin position="127"/>
        <end position="174"/>
    </location>
</feature>
<dbReference type="InterPro" id="IPR005936">
    <property type="entry name" value="FtsH"/>
</dbReference>
<evidence type="ECO:0000256" key="6">
    <source>
        <dbReference type="ARBA" id="ARBA00022692"/>
    </source>
</evidence>
<dbReference type="InterPro" id="IPR003593">
    <property type="entry name" value="AAA+_ATPase"/>
</dbReference>
<dbReference type="GO" id="GO:0008168">
    <property type="term" value="F:methyltransferase activity"/>
    <property type="evidence" value="ECO:0007669"/>
    <property type="project" value="InterPro"/>
</dbReference>
<dbReference type="Pfam" id="PF11722">
    <property type="entry name" value="zf-TRM13_CCCH"/>
    <property type="match status" value="1"/>
</dbReference>
<keyword evidence="12 17" id="KW-1133">Transmembrane helix</keyword>
<dbReference type="STRING" id="1890364.A0A2P6NPW0"/>
<dbReference type="InterPro" id="IPR021721">
    <property type="entry name" value="Znf_CCCH-type_TRM13"/>
</dbReference>
<evidence type="ECO:0000256" key="12">
    <source>
        <dbReference type="ARBA" id="ARBA00022989"/>
    </source>
</evidence>
<evidence type="ECO:0000256" key="17">
    <source>
        <dbReference type="SAM" id="Phobius"/>
    </source>
</evidence>
<dbReference type="Pfam" id="PF17862">
    <property type="entry name" value="AAA_lid_3"/>
    <property type="match status" value="1"/>
</dbReference>
<comment type="caution">
    <text evidence="19">The sequence shown here is derived from an EMBL/GenBank/DDBJ whole genome shotgun (WGS) entry which is preliminary data.</text>
</comment>
<evidence type="ECO:0000256" key="3">
    <source>
        <dbReference type="ARBA" id="ARBA00010044"/>
    </source>
</evidence>
<evidence type="ECO:0000256" key="14">
    <source>
        <dbReference type="ARBA" id="ARBA00023128"/>
    </source>
</evidence>
<dbReference type="GO" id="GO:0034982">
    <property type="term" value="P:mitochondrial protein processing"/>
    <property type="evidence" value="ECO:0007669"/>
    <property type="project" value="TreeGrafter"/>
</dbReference>
<keyword evidence="15 17" id="KW-0472">Membrane</keyword>
<proteinExistence type="inferred from homology"/>
<dbReference type="GO" id="GO:0004176">
    <property type="term" value="F:ATP-dependent peptidase activity"/>
    <property type="evidence" value="ECO:0007669"/>
    <property type="project" value="InterPro"/>
</dbReference>
<dbReference type="Pfam" id="PF01434">
    <property type="entry name" value="Peptidase_M41"/>
    <property type="match status" value="1"/>
</dbReference>
<evidence type="ECO:0000256" key="16">
    <source>
        <dbReference type="SAM" id="MobiDB-lite"/>
    </source>
</evidence>
<accession>A0A2P6NPW0</accession>
<keyword evidence="6 17" id="KW-0812">Transmembrane</keyword>
<evidence type="ECO:0000313" key="20">
    <source>
        <dbReference type="Proteomes" id="UP000241769"/>
    </source>
</evidence>
<dbReference type="Gene3D" id="1.10.8.60">
    <property type="match status" value="1"/>
</dbReference>
<dbReference type="HAMAP" id="MF_01458">
    <property type="entry name" value="FtsH"/>
    <property type="match status" value="1"/>
</dbReference>
<dbReference type="FunFam" id="1.20.58.760:FF:000003">
    <property type="entry name" value="AFG3-like AAA ATPase 2"/>
    <property type="match status" value="1"/>
</dbReference>
<evidence type="ECO:0000313" key="19">
    <source>
        <dbReference type="EMBL" id="PRP85996.1"/>
    </source>
</evidence>
<dbReference type="InterPro" id="IPR037219">
    <property type="entry name" value="Peptidase_M41-like"/>
</dbReference>
<dbReference type="InParanoid" id="A0A2P6NPW0"/>
<evidence type="ECO:0000256" key="4">
    <source>
        <dbReference type="ARBA" id="ARBA00010550"/>
    </source>
</evidence>
<dbReference type="SMART" id="SM00382">
    <property type="entry name" value="AAA"/>
    <property type="match status" value="1"/>
</dbReference>
<keyword evidence="5" id="KW-0645">Protease</keyword>
<dbReference type="InterPro" id="IPR000642">
    <property type="entry name" value="Peptidase_M41"/>
</dbReference>
<dbReference type="EMBL" id="MDYQ01000036">
    <property type="protein sequence ID" value="PRP85996.1"/>
    <property type="molecule type" value="Genomic_DNA"/>
</dbReference>
<dbReference type="SUPFAM" id="SSF52540">
    <property type="entry name" value="P-loop containing nucleoside triphosphate hydrolases"/>
    <property type="match status" value="1"/>
</dbReference>
<dbReference type="GO" id="GO:0008033">
    <property type="term" value="P:tRNA processing"/>
    <property type="evidence" value="ECO:0007669"/>
    <property type="project" value="InterPro"/>
</dbReference>
<dbReference type="GO" id="GO:0005524">
    <property type="term" value="F:ATP binding"/>
    <property type="evidence" value="ECO:0007669"/>
    <property type="project" value="UniProtKB-KW"/>
</dbReference>
<dbReference type="OrthoDB" id="1413014at2759"/>
<comment type="similarity">
    <text evidence="3">In the C-terminal section; belongs to the peptidase M41 family.</text>
</comment>
<dbReference type="Pfam" id="PF00004">
    <property type="entry name" value="AAA"/>
    <property type="match status" value="1"/>
</dbReference>
<comment type="cofactor">
    <cofactor evidence="1">
        <name>Zn(2+)</name>
        <dbReference type="ChEBI" id="CHEBI:29105"/>
    </cofactor>
</comment>
<dbReference type="InterPro" id="IPR041569">
    <property type="entry name" value="AAA_lid_3"/>
</dbReference>
<dbReference type="Gene3D" id="3.40.50.300">
    <property type="entry name" value="P-loop containing nucleotide triphosphate hydrolases"/>
    <property type="match status" value="1"/>
</dbReference>
<dbReference type="PANTHER" id="PTHR43655:SF2">
    <property type="entry name" value="AFG3 LIKE MATRIX AAA PEPTIDASE SUBUNIT 2, ISOFORM A"/>
    <property type="match status" value="1"/>
</dbReference>
<evidence type="ECO:0000256" key="2">
    <source>
        <dbReference type="ARBA" id="ARBA00004225"/>
    </source>
</evidence>
<evidence type="ECO:0000256" key="11">
    <source>
        <dbReference type="ARBA" id="ARBA00022840"/>
    </source>
</evidence>
<keyword evidence="11" id="KW-0067">ATP-binding</keyword>
<dbReference type="Gene3D" id="3.40.1690.20">
    <property type="match status" value="1"/>
</dbReference>
<evidence type="ECO:0000256" key="1">
    <source>
        <dbReference type="ARBA" id="ARBA00001947"/>
    </source>
</evidence>
<comment type="similarity">
    <text evidence="4">In the N-terminal section; belongs to the AAA ATPase family.</text>
</comment>
<dbReference type="Pfam" id="PF06480">
    <property type="entry name" value="FtsH_ext"/>
    <property type="match status" value="1"/>
</dbReference>
<dbReference type="CDD" id="cd19501">
    <property type="entry name" value="RecA-like_FtsH"/>
    <property type="match status" value="1"/>
</dbReference>
<comment type="subcellular location">
    <subcellularLocation>
        <location evidence="2">Mitochondrion membrane</location>
        <topology evidence="2">Multi-pass membrane protein</topology>
    </subcellularLocation>
</comment>
<dbReference type="InterPro" id="IPR003960">
    <property type="entry name" value="ATPase_AAA_CS"/>
</dbReference>
<protein>
    <recommendedName>
        <fullName evidence="18">AAA+ ATPase domain-containing protein</fullName>
    </recommendedName>
</protein>
<dbReference type="GO" id="GO:0016887">
    <property type="term" value="F:ATP hydrolysis activity"/>
    <property type="evidence" value="ECO:0007669"/>
    <property type="project" value="InterPro"/>
</dbReference>